<reference evidence="2 3" key="1">
    <citation type="submission" date="2019-10" db="EMBL/GenBank/DDBJ databases">
        <authorList>
            <person name="Palmer J.M."/>
        </authorList>
    </citation>
    <scope>NUCLEOTIDE SEQUENCE [LARGE SCALE GENOMIC DNA]</scope>
    <source>
        <strain evidence="2 3">TWF730</strain>
    </source>
</reference>
<evidence type="ECO:0000313" key="3">
    <source>
        <dbReference type="Proteomes" id="UP001373714"/>
    </source>
</evidence>
<evidence type="ECO:0000256" key="1">
    <source>
        <dbReference type="SAM" id="Phobius"/>
    </source>
</evidence>
<name>A0AAV9VLP6_9PEZI</name>
<keyword evidence="1" id="KW-0472">Membrane</keyword>
<keyword evidence="1" id="KW-1133">Transmembrane helix</keyword>
<evidence type="ECO:0008006" key="4">
    <source>
        <dbReference type="Google" id="ProtNLM"/>
    </source>
</evidence>
<accession>A0AAV9VLP6</accession>
<feature type="transmembrane region" description="Helical" evidence="1">
    <location>
        <begin position="6"/>
        <end position="29"/>
    </location>
</feature>
<dbReference type="PANTHER" id="PTHR35040">
    <property type="match status" value="1"/>
</dbReference>
<dbReference type="EMBL" id="JAVHNS010000001">
    <property type="protein sequence ID" value="KAK6362657.1"/>
    <property type="molecule type" value="Genomic_DNA"/>
</dbReference>
<evidence type="ECO:0000313" key="2">
    <source>
        <dbReference type="EMBL" id="KAK6362657.1"/>
    </source>
</evidence>
<proteinExistence type="predicted"/>
<dbReference type="InterPro" id="IPR021986">
    <property type="entry name" value="Spherulin4"/>
</dbReference>
<dbReference type="AlphaFoldDB" id="A0AAV9VLP6"/>
<dbReference type="Pfam" id="PF12138">
    <property type="entry name" value="Spherulin4"/>
    <property type="match status" value="1"/>
</dbReference>
<dbReference type="PANTHER" id="PTHR35040:SF9">
    <property type="entry name" value="4-LIKE CELL SURFACE PROTEIN, PUTATIVE (AFU_ORTHOLOGUE AFUA_4G14080)-RELATED"/>
    <property type="match status" value="1"/>
</dbReference>
<organism evidence="2 3">
    <name type="scientific">Orbilia blumenaviensis</name>
    <dbReference type="NCBI Taxonomy" id="1796055"/>
    <lineage>
        <taxon>Eukaryota</taxon>
        <taxon>Fungi</taxon>
        <taxon>Dikarya</taxon>
        <taxon>Ascomycota</taxon>
        <taxon>Pezizomycotina</taxon>
        <taxon>Orbiliomycetes</taxon>
        <taxon>Orbiliales</taxon>
        <taxon>Orbiliaceae</taxon>
        <taxon>Orbilia</taxon>
    </lineage>
</organism>
<sequence length="291" mass="32495">MPKHCLFFTIIGIVIVVIVVGVTVPVVVIRKSHSSYSPLPPTNVSIILPLYTYPSRAAWDPVYEKLNNHSYSGIQWTIIINPSNGPGDELNANYRVGILRLNAAYNVNVVGYVFTDYGRRNIAEVETDIAKYASWGLFAGIFFDETPQGDNQSLSHSITYLKSITNNVRKTPGFIRQKTTVIHNPGTTVNSELLDLGQNITIIVEDTFTNYKSLAARQVISEMSANTSRTRLGCLIHSVPGNETVDNPLMDLLSELSQNFGHIFLTDKSSNYYNNYDGIWNNFINSTSLMY</sequence>
<keyword evidence="3" id="KW-1185">Reference proteome</keyword>
<dbReference type="Proteomes" id="UP001373714">
    <property type="component" value="Unassembled WGS sequence"/>
</dbReference>
<keyword evidence="1" id="KW-0812">Transmembrane</keyword>
<gene>
    <name evidence="2" type="ORF">TWF730_000112</name>
</gene>
<comment type="caution">
    <text evidence="2">The sequence shown here is derived from an EMBL/GenBank/DDBJ whole genome shotgun (WGS) entry which is preliminary data.</text>
</comment>
<protein>
    <recommendedName>
        <fullName evidence="4">Spherulin 4-like cell surface protein</fullName>
    </recommendedName>
</protein>